<dbReference type="AlphaFoldDB" id="A0AAE0IBK5"/>
<organism evidence="2 3">
    <name type="scientific">Apodospora peruviana</name>
    <dbReference type="NCBI Taxonomy" id="516989"/>
    <lineage>
        <taxon>Eukaryota</taxon>
        <taxon>Fungi</taxon>
        <taxon>Dikarya</taxon>
        <taxon>Ascomycota</taxon>
        <taxon>Pezizomycotina</taxon>
        <taxon>Sordariomycetes</taxon>
        <taxon>Sordariomycetidae</taxon>
        <taxon>Sordariales</taxon>
        <taxon>Lasiosphaeriaceae</taxon>
        <taxon>Apodospora</taxon>
    </lineage>
</organism>
<sequence>MIRYALLALAFGPNAESMGVKHKICGIQRHERETAERERDQTDIPAKKVGSERGIETGESDLCSQQPLWPSRRRETALGGVEKRLLGGKPRTQGPRTDRSQCPGPGPGLPAKKHPLPVLQGR</sequence>
<feature type="compositionally biased region" description="Basic and acidic residues" evidence="1">
    <location>
        <begin position="30"/>
        <end position="56"/>
    </location>
</feature>
<dbReference type="EMBL" id="JAUEDM010000003">
    <property type="protein sequence ID" value="KAK3322119.1"/>
    <property type="molecule type" value="Genomic_DNA"/>
</dbReference>
<keyword evidence="3" id="KW-1185">Reference proteome</keyword>
<protein>
    <submittedName>
        <fullName evidence="2">Uncharacterized protein</fullName>
    </submittedName>
</protein>
<proteinExistence type="predicted"/>
<accession>A0AAE0IBK5</accession>
<name>A0AAE0IBK5_9PEZI</name>
<comment type="caution">
    <text evidence="2">The sequence shown here is derived from an EMBL/GenBank/DDBJ whole genome shotgun (WGS) entry which is preliminary data.</text>
</comment>
<evidence type="ECO:0000313" key="3">
    <source>
        <dbReference type="Proteomes" id="UP001283341"/>
    </source>
</evidence>
<reference evidence="2" key="2">
    <citation type="submission" date="2023-06" db="EMBL/GenBank/DDBJ databases">
        <authorList>
            <consortium name="Lawrence Berkeley National Laboratory"/>
            <person name="Haridas S."/>
            <person name="Hensen N."/>
            <person name="Bonometti L."/>
            <person name="Westerberg I."/>
            <person name="Brannstrom I.O."/>
            <person name="Guillou S."/>
            <person name="Cros-Aarteil S."/>
            <person name="Calhoun S."/>
            <person name="Kuo A."/>
            <person name="Mondo S."/>
            <person name="Pangilinan J."/>
            <person name="Riley R."/>
            <person name="Labutti K."/>
            <person name="Andreopoulos B."/>
            <person name="Lipzen A."/>
            <person name="Chen C."/>
            <person name="Yanf M."/>
            <person name="Daum C."/>
            <person name="Ng V."/>
            <person name="Clum A."/>
            <person name="Steindorff A."/>
            <person name="Ohm R."/>
            <person name="Martin F."/>
            <person name="Silar P."/>
            <person name="Natvig D."/>
            <person name="Lalanne C."/>
            <person name="Gautier V."/>
            <person name="Ament-Velasquez S.L."/>
            <person name="Kruys A."/>
            <person name="Hutchinson M.I."/>
            <person name="Powell A.J."/>
            <person name="Barry K."/>
            <person name="Miller A.N."/>
            <person name="Grigoriev I.V."/>
            <person name="Debuchy R."/>
            <person name="Gladieux P."/>
            <person name="Thoren M.H."/>
            <person name="Johannesson H."/>
        </authorList>
    </citation>
    <scope>NUCLEOTIDE SEQUENCE</scope>
    <source>
        <strain evidence="2">CBS 118394</strain>
    </source>
</reference>
<feature type="region of interest" description="Disordered" evidence="1">
    <location>
        <begin position="30"/>
        <end position="122"/>
    </location>
</feature>
<gene>
    <name evidence="2" type="ORF">B0H66DRAFT_531470</name>
</gene>
<evidence type="ECO:0000313" key="2">
    <source>
        <dbReference type="EMBL" id="KAK3322119.1"/>
    </source>
</evidence>
<evidence type="ECO:0000256" key="1">
    <source>
        <dbReference type="SAM" id="MobiDB-lite"/>
    </source>
</evidence>
<feature type="compositionally biased region" description="Basic and acidic residues" evidence="1">
    <location>
        <begin position="72"/>
        <end position="85"/>
    </location>
</feature>
<reference evidence="2" key="1">
    <citation type="journal article" date="2023" name="Mol. Phylogenet. Evol.">
        <title>Genome-scale phylogeny and comparative genomics of the fungal order Sordariales.</title>
        <authorList>
            <person name="Hensen N."/>
            <person name="Bonometti L."/>
            <person name="Westerberg I."/>
            <person name="Brannstrom I.O."/>
            <person name="Guillou S."/>
            <person name="Cros-Aarteil S."/>
            <person name="Calhoun S."/>
            <person name="Haridas S."/>
            <person name="Kuo A."/>
            <person name="Mondo S."/>
            <person name="Pangilinan J."/>
            <person name="Riley R."/>
            <person name="LaButti K."/>
            <person name="Andreopoulos B."/>
            <person name="Lipzen A."/>
            <person name="Chen C."/>
            <person name="Yan M."/>
            <person name="Daum C."/>
            <person name="Ng V."/>
            <person name="Clum A."/>
            <person name="Steindorff A."/>
            <person name="Ohm R.A."/>
            <person name="Martin F."/>
            <person name="Silar P."/>
            <person name="Natvig D.O."/>
            <person name="Lalanne C."/>
            <person name="Gautier V."/>
            <person name="Ament-Velasquez S.L."/>
            <person name="Kruys A."/>
            <person name="Hutchinson M.I."/>
            <person name="Powell A.J."/>
            <person name="Barry K."/>
            <person name="Miller A.N."/>
            <person name="Grigoriev I.V."/>
            <person name="Debuchy R."/>
            <person name="Gladieux P."/>
            <person name="Hiltunen Thoren M."/>
            <person name="Johannesson H."/>
        </authorList>
    </citation>
    <scope>NUCLEOTIDE SEQUENCE</scope>
    <source>
        <strain evidence="2">CBS 118394</strain>
    </source>
</reference>
<dbReference type="Proteomes" id="UP001283341">
    <property type="component" value="Unassembled WGS sequence"/>
</dbReference>